<organism evidence="1 2">
    <name type="scientific">Ambrosiozyma monospora</name>
    <name type="common">Yeast</name>
    <name type="synonym">Endomycopsis monosporus</name>
    <dbReference type="NCBI Taxonomy" id="43982"/>
    <lineage>
        <taxon>Eukaryota</taxon>
        <taxon>Fungi</taxon>
        <taxon>Dikarya</taxon>
        <taxon>Ascomycota</taxon>
        <taxon>Saccharomycotina</taxon>
        <taxon>Pichiomycetes</taxon>
        <taxon>Pichiales</taxon>
        <taxon>Pichiaceae</taxon>
        <taxon>Ambrosiozyma</taxon>
    </lineage>
</organism>
<sequence>MVCTSPISPSVADDTSFFDYGCGGLDVECQMMYVQGNPELLQELSEMNIRKILSIRMSENWFGADGLIGYYSEHFEGSEIELYFESVSNPNLKELGMKYCLSSEPFQTITFSNPSIEVLHLLSLPEGELDIRFKKMLSLKEVYLRYCTLSFDFLSSFPEMLHKLSIGSFEFTESTRHDVNLPTQLQSLVIKGNAKALKDFKIANINKLVHLTDFSIFLVEYDFTDYAVNLLINSLPSSVNRANLLLGNFEGEINSHQLEGPKLFLNKHHCLEYLSYCPSGYRLSEKPTPFDLSCLPPSHHLELGPFQLKGQF</sequence>
<name>A0ACB5SYC2_AMBMO</name>
<accession>A0ACB5SYC2</accession>
<comment type="caution">
    <text evidence="1">The sequence shown here is derived from an EMBL/GenBank/DDBJ whole genome shotgun (WGS) entry which is preliminary data.</text>
</comment>
<dbReference type="Proteomes" id="UP001165064">
    <property type="component" value="Unassembled WGS sequence"/>
</dbReference>
<evidence type="ECO:0000313" key="2">
    <source>
        <dbReference type="Proteomes" id="UP001165064"/>
    </source>
</evidence>
<proteinExistence type="predicted"/>
<dbReference type="EMBL" id="BSXS01001431">
    <property type="protein sequence ID" value="GME76158.1"/>
    <property type="molecule type" value="Genomic_DNA"/>
</dbReference>
<evidence type="ECO:0000313" key="1">
    <source>
        <dbReference type="EMBL" id="GME76158.1"/>
    </source>
</evidence>
<protein>
    <submittedName>
        <fullName evidence="1">Unnamed protein product</fullName>
    </submittedName>
</protein>
<gene>
    <name evidence="1" type="ORF">Amon02_000247000</name>
</gene>
<reference evidence="1" key="1">
    <citation type="submission" date="2023-04" db="EMBL/GenBank/DDBJ databases">
        <title>Ambrosiozyma monospora NBRC 10751.</title>
        <authorList>
            <person name="Ichikawa N."/>
            <person name="Sato H."/>
            <person name="Tonouchi N."/>
        </authorList>
    </citation>
    <scope>NUCLEOTIDE SEQUENCE</scope>
    <source>
        <strain evidence="1">NBRC 10751</strain>
    </source>
</reference>
<keyword evidence="2" id="KW-1185">Reference proteome</keyword>